<keyword evidence="4" id="KW-1185">Reference proteome</keyword>
<dbReference type="AlphaFoldDB" id="A0A841IXS9"/>
<feature type="compositionally biased region" description="Basic and acidic residues" evidence="1">
    <location>
        <begin position="24"/>
        <end position="33"/>
    </location>
</feature>
<organism evidence="3 4">
    <name type="scientific">Sphingobium subterraneum</name>
    <dbReference type="NCBI Taxonomy" id="627688"/>
    <lineage>
        <taxon>Bacteria</taxon>
        <taxon>Pseudomonadati</taxon>
        <taxon>Pseudomonadota</taxon>
        <taxon>Alphaproteobacteria</taxon>
        <taxon>Sphingomonadales</taxon>
        <taxon>Sphingomonadaceae</taxon>
        <taxon>Sphingobium</taxon>
    </lineage>
</organism>
<sequence>MRVFLATSIALALSSTGHAQQMDPAKDGHHMDHGGMAMPGGNPPSDPPMPMDHSMHAGDSMPPSSDPAPMDHSMHSGHAMPSPSAGKGNGAAAPSGHGMAGGHMHHGPVPGDPPHKPVDGRALTGPAHAADLSYDPAVMAKARANMIREHGEMTFAKVMLDRLETKIVDGKDGYAWEGDLWTGNDIDKLWIKSEGEGSFDAAPEQVEVQALWSHAIGPWFDVQLGARHDFRPNPDRTYGVVGVRGLLPYWLEVDGALFLSQKGDVTARGEVEYDLRITPKLILQPRAEVNLAAQNVPEIGVGAGLTQAELGLRLRYHVTQQFAPYVGVQWESAFGRTRRYLRAEGEDPSRAAVVLGLRAWF</sequence>
<protein>
    <submittedName>
        <fullName evidence="3">Copper resistance protein B</fullName>
    </submittedName>
</protein>
<dbReference type="InterPro" id="IPR036709">
    <property type="entry name" value="Autotransporte_beta_dom_sf"/>
</dbReference>
<feature type="signal peptide" evidence="2">
    <location>
        <begin position="1"/>
        <end position="19"/>
    </location>
</feature>
<evidence type="ECO:0000313" key="4">
    <source>
        <dbReference type="Proteomes" id="UP000552700"/>
    </source>
</evidence>
<feature type="compositionally biased region" description="Pro residues" evidence="1">
    <location>
        <begin position="41"/>
        <end position="50"/>
    </location>
</feature>
<evidence type="ECO:0000313" key="3">
    <source>
        <dbReference type="EMBL" id="MBB6123427.1"/>
    </source>
</evidence>
<feature type="chain" id="PRO_5032971739" evidence="2">
    <location>
        <begin position="20"/>
        <end position="361"/>
    </location>
</feature>
<reference evidence="3 4" key="1">
    <citation type="submission" date="2020-08" db="EMBL/GenBank/DDBJ databases">
        <title>Genomic Encyclopedia of Type Strains, Phase IV (KMG-IV): sequencing the most valuable type-strain genomes for metagenomic binning, comparative biology and taxonomic classification.</title>
        <authorList>
            <person name="Goeker M."/>
        </authorList>
    </citation>
    <scope>NUCLEOTIDE SEQUENCE [LARGE SCALE GENOMIC DNA]</scope>
    <source>
        <strain evidence="3 4">DSM 102255</strain>
    </source>
</reference>
<dbReference type="EMBL" id="JACIJP010000001">
    <property type="protein sequence ID" value="MBB6123427.1"/>
    <property type="molecule type" value="Genomic_DNA"/>
</dbReference>
<dbReference type="GO" id="GO:0009279">
    <property type="term" value="C:cell outer membrane"/>
    <property type="evidence" value="ECO:0007669"/>
    <property type="project" value="InterPro"/>
</dbReference>
<evidence type="ECO:0000256" key="2">
    <source>
        <dbReference type="SAM" id="SignalP"/>
    </source>
</evidence>
<feature type="compositionally biased region" description="Low complexity" evidence="1">
    <location>
        <begin position="59"/>
        <end position="71"/>
    </location>
</feature>
<name>A0A841IXS9_9SPHN</name>
<dbReference type="InterPro" id="IPR007939">
    <property type="entry name" value="Cu-R_B_prcur"/>
</dbReference>
<gene>
    <name evidence="3" type="ORF">FHS92_001134</name>
</gene>
<evidence type="ECO:0000256" key="1">
    <source>
        <dbReference type="SAM" id="MobiDB-lite"/>
    </source>
</evidence>
<dbReference type="RefSeq" id="WP_246351773.1">
    <property type="nucleotide sequence ID" value="NZ_JACIJP010000001.1"/>
</dbReference>
<dbReference type="GO" id="GO:0006878">
    <property type="term" value="P:intracellular copper ion homeostasis"/>
    <property type="evidence" value="ECO:0007669"/>
    <property type="project" value="InterPro"/>
</dbReference>
<proteinExistence type="predicted"/>
<comment type="caution">
    <text evidence="3">The sequence shown here is derived from an EMBL/GenBank/DDBJ whole genome shotgun (WGS) entry which is preliminary data.</text>
</comment>
<feature type="region of interest" description="Disordered" evidence="1">
    <location>
        <begin position="17"/>
        <end position="126"/>
    </location>
</feature>
<dbReference type="Gene3D" id="2.40.128.130">
    <property type="entry name" value="Autotransporter beta-domain"/>
    <property type="match status" value="1"/>
</dbReference>
<dbReference type="Proteomes" id="UP000552700">
    <property type="component" value="Unassembled WGS sequence"/>
</dbReference>
<accession>A0A841IXS9</accession>
<dbReference type="GO" id="GO:0005507">
    <property type="term" value="F:copper ion binding"/>
    <property type="evidence" value="ECO:0007669"/>
    <property type="project" value="InterPro"/>
</dbReference>
<dbReference type="Pfam" id="PF05275">
    <property type="entry name" value="CopB"/>
    <property type="match status" value="1"/>
</dbReference>
<dbReference type="SUPFAM" id="SSF103515">
    <property type="entry name" value="Autotransporter"/>
    <property type="match status" value="1"/>
</dbReference>
<keyword evidence="2" id="KW-0732">Signal</keyword>